<proteinExistence type="predicted"/>
<dbReference type="STRING" id="1290391.M7TK41"/>
<sequence>MPTRVQEFLARRILEKELQCVDGKLIQDDEDFQATYLYVLAGRGASPADHPAAWSQPRLRSVSSLSESSSSGRFVGSYIDHNCDLINRVPFTSPRFDLIDIRTNLPIPAINMTKAVYFRYHNLPADKLRATSPPHIGRRPEQQDYENYKRSIEMFVDNIQYRTIERARTITSMIVLANIMSEEFKRRCRSIANHFHLEIFFYNSVTDDQLYYVFFDFWSAIDFRSLQVSDKLPNSPTEQDKLRYQLRKFTKVKFACLARDYFRCCLQVTRIKKGHNRYDSKQPSEREDIFNEKKATYERLCRNLRDYPEINRENELVRRLHKETLATPEEDIQLITEPPVIEIQDAFIPGSMTRSPGRILFDAEKQRKRFNIGMEYLELQWKKQPASVLLKDARDFPATRDFLVDCNPPASVKEENSLIVSTINMEGLSPGVFGYKPAPFIWHRDLDISDDFLTSYVGNHFDDFDEDDALTGNPVSALSSIAKDQIFDAKGTKMAKLNVDKAFYTSDRMIRLSNDDVQSLCNDWISDWSARRDTAL</sequence>
<dbReference type="AlphaFoldDB" id="M7TK41"/>
<evidence type="ECO:0000313" key="1">
    <source>
        <dbReference type="EMBL" id="EMR83881.1"/>
    </source>
</evidence>
<name>M7TK41_BOTF1</name>
<protein>
    <submittedName>
        <fullName evidence="1">Uncharacterized protein</fullName>
    </submittedName>
</protein>
<accession>M7TK41</accession>
<reference evidence="2" key="1">
    <citation type="journal article" date="2013" name="Genome Announc.">
        <title>Draft genome sequence of Botrytis cinerea BcDW1, inoculum for noble rot of grape berries.</title>
        <authorList>
            <person name="Blanco-Ulate B."/>
            <person name="Allen G."/>
            <person name="Powell A.L."/>
            <person name="Cantu D."/>
        </authorList>
    </citation>
    <scope>NUCLEOTIDE SEQUENCE [LARGE SCALE GENOMIC DNA]</scope>
    <source>
        <strain evidence="2">BcDW1</strain>
    </source>
</reference>
<evidence type="ECO:0000313" key="2">
    <source>
        <dbReference type="Proteomes" id="UP000012045"/>
    </source>
</evidence>
<dbReference type="EMBL" id="KB707977">
    <property type="protein sequence ID" value="EMR83881.1"/>
    <property type="molecule type" value="Genomic_DNA"/>
</dbReference>
<organism evidence="1 2">
    <name type="scientific">Botryotinia fuckeliana (strain BcDW1)</name>
    <name type="common">Noble rot fungus</name>
    <name type="synonym">Botrytis cinerea</name>
    <dbReference type="NCBI Taxonomy" id="1290391"/>
    <lineage>
        <taxon>Eukaryota</taxon>
        <taxon>Fungi</taxon>
        <taxon>Dikarya</taxon>
        <taxon>Ascomycota</taxon>
        <taxon>Pezizomycotina</taxon>
        <taxon>Leotiomycetes</taxon>
        <taxon>Helotiales</taxon>
        <taxon>Sclerotiniaceae</taxon>
        <taxon>Botrytis</taxon>
    </lineage>
</organism>
<gene>
    <name evidence="1" type="ORF">BcDW1_7513</name>
</gene>
<dbReference type="OrthoDB" id="3539582at2759"/>
<dbReference type="HOGENOM" id="CLU_038063_0_0_1"/>
<dbReference type="Proteomes" id="UP000012045">
    <property type="component" value="Unassembled WGS sequence"/>
</dbReference>